<dbReference type="Gene3D" id="3.30.70.100">
    <property type="match status" value="1"/>
</dbReference>
<dbReference type="PANTHER" id="PTHR40257:SF1">
    <property type="entry name" value="DUF1330 DOMAIN-CONTAINING PROTEIN"/>
    <property type="match status" value="1"/>
</dbReference>
<dbReference type="RefSeq" id="WP_073249608.1">
    <property type="nucleotide sequence ID" value="NZ_FQZQ01000003.1"/>
</dbReference>
<dbReference type="SUPFAM" id="SSF54909">
    <property type="entry name" value="Dimeric alpha+beta barrel"/>
    <property type="match status" value="1"/>
</dbReference>
<sequence length="137" mass="15475">MDYVGFDKETFRAFRDSAREGPIHMLNLVRLRDKAQYEDGRDVSGAEAYATYGGETAPIFDALGGCIVWRGKMEMMLIGPDKIWDLCFIAEYPSVQAFVSMISNPDYRKAMVHRQAAVQDSRLIRLEPQDVGANFGE</sequence>
<proteinExistence type="predicted"/>
<dbReference type="Pfam" id="PF07045">
    <property type="entry name" value="DUF1330"/>
    <property type="match status" value="1"/>
</dbReference>
<protein>
    <submittedName>
        <fullName evidence="2">Uncharacterized conserved protein, DUF1330 family</fullName>
    </submittedName>
</protein>
<reference evidence="3" key="1">
    <citation type="submission" date="2016-11" db="EMBL/GenBank/DDBJ databases">
        <authorList>
            <person name="Varghese N."/>
            <person name="Submissions S."/>
        </authorList>
    </citation>
    <scope>NUCLEOTIDE SEQUENCE [LARGE SCALE GENOMIC DNA]</scope>
    <source>
        <strain evidence="3">DSM 100564</strain>
    </source>
</reference>
<dbReference type="AlphaFoldDB" id="A0A1M6ED17"/>
<accession>A0A1M6ED17</accession>
<evidence type="ECO:0000313" key="2">
    <source>
        <dbReference type="EMBL" id="SHI83365.1"/>
    </source>
</evidence>
<dbReference type="OrthoDB" id="8909581at2"/>
<dbReference type="Proteomes" id="UP000183982">
    <property type="component" value="Unassembled WGS sequence"/>
</dbReference>
<feature type="domain" description="DUF1330" evidence="1">
    <location>
        <begin position="42"/>
        <end position="119"/>
    </location>
</feature>
<dbReference type="EMBL" id="FQZQ01000003">
    <property type="protein sequence ID" value="SHI83365.1"/>
    <property type="molecule type" value="Genomic_DNA"/>
</dbReference>
<dbReference type="InterPro" id="IPR011008">
    <property type="entry name" value="Dimeric_a/b-barrel"/>
</dbReference>
<keyword evidence="3" id="KW-1185">Reference proteome</keyword>
<organism evidence="2 3">
    <name type="scientific">Shimia gijangensis</name>
    <dbReference type="NCBI Taxonomy" id="1470563"/>
    <lineage>
        <taxon>Bacteria</taxon>
        <taxon>Pseudomonadati</taxon>
        <taxon>Pseudomonadota</taxon>
        <taxon>Alphaproteobacteria</taxon>
        <taxon>Rhodobacterales</taxon>
        <taxon>Roseobacteraceae</taxon>
    </lineage>
</organism>
<evidence type="ECO:0000259" key="1">
    <source>
        <dbReference type="Pfam" id="PF07045"/>
    </source>
</evidence>
<dbReference type="PANTHER" id="PTHR40257">
    <property type="match status" value="1"/>
</dbReference>
<gene>
    <name evidence="2" type="ORF">SAMN05444000_103178</name>
</gene>
<evidence type="ECO:0000313" key="3">
    <source>
        <dbReference type="Proteomes" id="UP000183982"/>
    </source>
</evidence>
<dbReference type="InterPro" id="IPR010753">
    <property type="entry name" value="DUF1330"/>
</dbReference>
<name>A0A1M6ED17_9RHOB</name>
<dbReference type="STRING" id="1470563.SAMN05444000_103178"/>